<keyword evidence="2" id="KW-0812">Transmembrane</keyword>
<dbReference type="Pfam" id="PF00403">
    <property type="entry name" value="HMA"/>
    <property type="match status" value="1"/>
</dbReference>
<gene>
    <name evidence="4" type="ORF">J3Q64DRAFT_1380274</name>
</gene>
<feature type="domain" description="HMA" evidence="3">
    <location>
        <begin position="113"/>
        <end position="178"/>
    </location>
</feature>
<proteinExistence type="predicted"/>
<dbReference type="EMBL" id="JBCLYO010000037">
    <property type="protein sequence ID" value="KAL0075261.1"/>
    <property type="molecule type" value="Genomic_DNA"/>
</dbReference>
<dbReference type="PROSITE" id="PS51257">
    <property type="entry name" value="PROKAR_LIPOPROTEIN"/>
    <property type="match status" value="1"/>
</dbReference>
<sequence>MKQMENTLSRWFKAARPIVPAMTALLSSSCCIIQLALNFFSFSCAGFAVLTPFRPILTAITIILLTYSFYARGWKDKKMAGTTLVSIVLLVSPEIVEWINQNQTQSQFLAVTTTYLVQLQGLGCIACANRIKSALLAVDVIESATVFFDNSSAVVRASQANVAHIVLDTIKGIDLKYDANILESW</sequence>
<name>A0ABR3AI47_PHYBL</name>
<feature type="transmembrane region" description="Helical" evidence="2">
    <location>
        <begin position="52"/>
        <end position="70"/>
    </location>
</feature>
<evidence type="ECO:0000259" key="3">
    <source>
        <dbReference type="PROSITE" id="PS50846"/>
    </source>
</evidence>
<dbReference type="Gene3D" id="3.30.70.100">
    <property type="match status" value="1"/>
</dbReference>
<dbReference type="PROSITE" id="PS50846">
    <property type="entry name" value="HMA_2"/>
    <property type="match status" value="1"/>
</dbReference>
<evidence type="ECO:0000256" key="1">
    <source>
        <dbReference type="ARBA" id="ARBA00022723"/>
    </source>
</evidence>
<dbReference type="InterPro" id="IPR017969">
    <property type="entry name" value="Heavy-metal-associated_CS"/>
</dbReference>
<protein>
    <recommendedName>
        <fullName evidence="3">HMA domain-containing protein</fullName>
    </recommendedName>
</protein>
<organism evidence="4 5">
    <name type="scientific">Phycomyces blakesleeanus</name>
    <dbReference type="NCBI Taxonomy" id="4837"/>
    <lineage>
        <taxon>Eukaryota</taxon>
        <taxon>Fungi</taxon>
        <taxon>Fungi incertae sedis</taxon>
        <taxon>Mucoromycota</taxon>
        <taxon>Mucoromycotina</taxon>
        <taxon>Mucoromycetes</taxon>
        <taxon>Mucorales</taxon>
        <taxon>Phycomycetaceae</taxon>
        <taxon>Phycomyces</taxon>
    </lineage>
</organism>
<evidence type="ECO:0000256" key="2">
    <source>
        <dbReference type="SAM" id="Phobius"/>
    </source>
</evidence>
<accession>A0ABR3AI47</accession>
<dbReference type="InterPro" id="IPR006121">
    <property type="entry name" value="HMA_dom"/>
</dbReference>
<keyword evidence="1" id="KW-0479">Metal-binding</keyword>
<feature type="transmembrane region" description="Helical" evidence="2">
    <location>
        <begin position="21"/>
        <end position="40"/>
    </location>
</feature>
<keyword evidence="5" id="KW-1185">Reference proteome</keyword>
<reference evidence="4 5" key="1">
    <citation type="submission" date="2024-04" db="EMBL/GenBank/DDBJ databases">
        <title>Symmetric and asymmetric DNA N6-adenine methylation regulates different biological responses in Mucorales.</title>
        <authorList>
            <consortium name="Lawrence Berkeley National Laboratory"/>
            <person name="Lax C."/>
            <person name="Mondo S.J."/>
            <person name="Osorio-Concepcion M."/>
            <person name="Muszewska A."/>
            <person name="Corrochano-Luque M."/>
            <person name="Gutierrez G."/>
            <person name="Riley R."/>
            <person name="Lipzen A."/>
            <person name="Guo J."/>
            <person name="Hundley H."/>
            <person name="Amirebrahimi M."/>
            <person name="Ng V."/>
            <person name="Lorenzo-Gutierrez D."/>
            <person name="Binder U."/>
            <person name="Yang J."/>
            <person name="Song Y."/>
            <person name="Canovas D."/>
            <person name="Navarro E."/>
            <person name="Freitag M."/>
            <person name="Gabaldon T."/>
            <person name="Grigoriev I.V."/>
            <person name="Corrochano L.M."/>
            <person name="Nicolas F.E."/>
            <person name="Garre V."/>
        </authorList>
    </citation>
    <scope>NUCLEOTIDE SEQUENCE [LARGE SCALE GENOMIC DNA]</scope>
    <source>
        <strain evidence="4 5">L51</strain>
    </source>
</reference>
<dbReference type="InterPro" id="IPR036163">
    <property type="entry name" value="HMA_dom_sf"/>
</dbReference>
<comment type="caution">
    <text evidence="4">The sequence shown here is derived from an EMBL/GenBank/DDBJ whole genome shotgun (WGS) entry which is preliminary data.</text>
</comment>
<dbReference type="CDD" id="cd00371">
    <property type="entry name" value="HMA"/>
    <property type="match status" value="1"/>
</dbReference>
<dbReference type="SUPFAM" id="SSF55008">
    <property type="entry name" value="HMA, heavy metal-associated domain"/>
    <property type="match status" value="1"/>
</dbReference>
<dbReference type="PROSITE" id="PS01047">
    <property type="entry name" value="HMA_1"/>
    <property type="match status" value="1"/>
</dbReference>
<dbReference type="Proteomes" id="UP001448207">
    <property type="component" value="Unassembled WGS sequence"/>
</dbReference>
<evidence type="ECO:0000313" key="4">
    <source>
        <dbReference type="EMBL" id="KAL0075261.1"/>
    </source>
</evidence>
<keyword evidence="2" id="KW-0472">Membrane</keyword>
<evidence type="ECO:0000313" key="5">
    <source>
        <dbReference type="Proteomes" id="UP001448207"/>
    </source>
</evidence>
<keyword evidence="2" id="KW-1133">Transmembrane helix</keyword>